<feature type="transmembrane region" description="Helical" evidence="7">
    <location>
        <begin position="273"/>
        <end position="291"/>
    </location>
</feature>
<proteinExistence type="inferred from homology"/>
<protein>
    <submittedName>
        <fullName evidence="9">NADH-quinone oxidoreductase subunit M</fullName>
    </submittedName>
</protein>
<evidence type="ECO:0000313" key="9">
    <source>
        <dbReference type="EMBL" id="KAA9038015.1"/>
    </source>
</evidence>
<feature type="transmembrane region" description="Helical" evidence="7">
    <location>
        <begin position="455"/>
        <end position="474"/>
    </location>
</feature>
<comment type="caution">
    <text evidence="9">The sequence shown here is derived from an EMBL/GenBank/DDBJ whole genome shotgun (WGS) entry which is preliminary data.</text>
</comment>
<dbReference type="GO" id="GO:0008137">
    <property type="term" value="F:NADH dehydrogenase (ubiquinone) activity"/>
    <property type="evidence" value="ECO:0007669"/>
    <property type="project" value="InterPro"/>
</dbReference>
<dbReference type="GO" id="GO:0048039">
    <property type="term" value="F:ubiquinone binding"/>
    <property type="evidence" value="ECO:0007669"/>
    <property type="project" value="TreeGrafter"/>
</dbReference>
<organism evidence="9 10">
    <name type="scientific">Ginsengibacter hankyongi</name>
    <dbReference type="NCBI Taxonomy" id="2607284"/>
    <lineage>
        <taxon>Bacteria</taxon>
        <taxon>Pseudomonadati</taxon>
        <taxon>Bacteroidota</taxon>
        <taxon>Chitinophagia</taxon>
        <taxon>Chitinophagales</taxon>
        <taxon>Chitinophagaceae</taxon>
        <taxon>Ginsengibacter</taxon>
    </lineage>
</organism>
<evidence type="ECO:0000256" key="7">
    <source>
        <dbReference type="SAM" id="Phobius"/>
    </source>
</evidence>
<evidence type="ECO:0000256" key="6">
    <source>
        <dbReference type="RuleBase" id="RU000320"/>
    </source>
</evidence>
<dbReference type="GO" id="GO:0003954">
    <property type="term" value="F:NADH dehydrogenase activity"/>
    <property type="evidence" value="ECO:0007669"/>
    <property type="project" value="TreeGrafter"/>
</dbReference>
<name>A0A5J5IFF2_9BACT</name>
<dbReference type="PANTHER" id="PTHR43507:SF4">
    <property type="entry name" value="PROTON-TRANSLOCATING NADH-QUINONE OXIDOREDUCTASE, CHAIN M"/>
    <property type="match status" value="1"/>
</dbReference>
<evidence type="ECO:0000313" key="10">
    <source>
        <dbReference type="Proteomes" id="UP000326903"/>
    </source>
</evidence>
<keyword evidence="10" id="KW-1185">Reference proteome</keyword>
<feature type="domain" description="NADH:quinone oxidoreductase/Mrp antiporter transmembrane" evidence="8">
    <location>
        <begin position="129"/>
        <end position="418"/>
    </location>
</feature>
<dbReference type="NCBIfam" id="TIGR01972">
    <property type="entry name" value="NDH_I_M"/>
    <property type="match status" value="1"/>
</dbReference>
<evidence type="ECO:0000256" key="2">
    <source>
        <dbReference type="ARBA" id="ARBA00009025"/>
    </source>
</evidence>
<dbReference type="InterPro" id="IPR003918">
    <property type="entry name" value="NADH_UbQ_OxRdtase"/>
</dbReference>
<feature type="transmembrane region" description="Helical" evidence="7">
    <location>
        <begin position="6"/>
        <end position="21"/>
    </location>
</feature>
<dbReference type="InterPro" id="IPR010227">
    <property type="entry name" value="NADH_Q_OxRdtase_chainM/4"/>
</dbReference>
<keyword evidence="4 7" id="KW-1133">Transmembrane helix</keyword>
<dbReference type="Pfam" id="PF00361">
    <property type="entry name" value="Proton_antipo_M"/>
    <property type="match status" value="1"/>
</dbReference>
<feature type="transmembrane region" description="Helical" evidence="7">
    <location>
        <begin position="407"/>
        <end position="428"/>
    </location>
</feature>
<feature type="transmembrane region" description="Helical" evidence="7">
    <location>
        <begin position="205"/>
        <end position="225"/>
    </location>
</feature>
<sequence length="493" mass="54268">MNLTLLILVPLITAIALLLMRNKQQVKWLALTGATVQLVLAFVLLFTYRNEVASGNAEQFLFQQQYDWFPSWYISFHLGVDGISVAMILLTAFVVIAGVLVSWNIDRMPKEFYFLLILLSFGAYGFFLSLDLFILFFFLEIAVIPKYLLIGIWGSGKKEYAANKLALMLMGGSALVLVGLLGLYFSNPERTFDLVKLSHLDIPVYIQKICFPLLFVGFGVFTALFPFHTWVPDGHSSAPTAGSMFLAGISMKLGGYGCLRVAAYVIPEGAKEYADIIIVLSTIAILYGAFATMMQKDLKYMNAYSSVSHVGFVLFGIGMLTKTAITGAVIQMVSHGLMTALFFAVIGMIYERTHTREVNEMGGLLKVMPFITTVLFIVGLCSLGLPGLSGFVAEVTVFMGAWEHPDFFHRFATILACMSIVVTAVYILRAISRTAMGPIKESYSNLTDARWNEKLAAIILIAGIIAIGVAPFWLNNLISPGAEIIMQKFSVAP</sequence>
<feature type="transmembrane region" description="Helical" evidence="7">
    <location>
        <begin position="245"/>
        <end position="267"/>
    </location>
</feature>
<dbReference type="GO" id="GO:0012505">
    <property type="term" value="C:endomembrane system"/>
    <property type="evidence" value="ECO:0007669"/>
    <property type="project" value="UniProtKB-SubCell"/>
</dbReference>
<feature type="transmembrane region" description="Helical" evidence="7">
    <location>
        <begin position="28"/>
        <end position="48"/>
    </location>
</feature>
<gene>
    <name evidence="9" type="ORF">FW778_14710</name>
</gene>
<feature type="transmembrane region" description="Helical" evidence="7">
    <location>
        <begin position="112"/>
        <end position="128"/>
    </location>
</feature>
<evidence type="ECO:0000256" key="3">
    <source>
        <dbReference type="ARBA" id="ARBA00022692"/>
    </source>
</evidence>
<feature type="transmembrane region" description="Helical" evidence="7">
    <location>
        <begin position="83"/>
        <end position="105"/>
    </location>
</feature>
<evidence type="ECO:0000256" key="5">
    <source>
        <dbReference type="ARBA" id="ARBA00023136"/>
    </source>
</evidence>
<comment type="similarity">
    <text evidence="2">Belongs to the complex I subunit 4 family.</text>
</comment>
<dbReference type="GO" id="GO:0042773">
    <property type="term" value="P:ATP synthesis coupled electron transport"/>
    <property type="evidence" value="ECO:0007669"/>
    <property type="project" value="InterPro"/>
</dbReference>
<feature type="transmembrane region" description="Helical" evidence="7">
    <location>
        <begin position="165"/>
        <end position="185"/>
    </location>
</feature>
<dbReference type="EMBL" id="VYQF01000004">
    <property type="protein sequence ID" value="KAA9038015.1"/>
    <property type="molecule type" value="Genomic_DNA"/>
</dbReference>
<feature type="transmembrane region" description="Helical" evidence="7">
    <location>
        <begin position="363"/>
        <end position="387"/>
    </location>
</feature>
<dbReference type="PANTHER" id="PTHR43507">
    <property type="entry name" value="NADH-UBIQUINONE OXIDOREDUCTASE CHAIN 4"/>
    <property type="match status" value="1"/>
</dbReference>
<dbReference type="InterPro" id="IPR001750">
    <property type="entry name" value="ND/Mrp_TM"/>
</dbReference>
<dbReference type="Proteomes" id="UP000326903">
    <property type="component" value="Unassembled WGS sequence"/>
</dbReference>
<keyword evidence="3 6" id="KW-0812">Transmembrane</keyword>
<keyword evidence="5 7" id="KW-0472">Membrane</keyword>
<reference evidence="9 10" key="1">
    <citation type="submission" date="2019-09" db="EMBL/GenBank/DDBJ databases">
        <title>Draft genome sequence of Ginsengibacter sp. BR5-29.</title>
        <authorList>
            <person name="Im W.-T."/>
        </authorList>
    </citation>
    <scope>NUCLEOTIDE SEQUENCE [LARGE SCALE GENOMIC DNA]</scope>
    <source>
        <strain evidence="9 10">BR5-29</strain>
    </source>
</reference>
<evidence type="ECO:0000256" key="4">
    <source>
        <dbReference type="ARBA" id="ARBA00022989"/>
    </source>
</evidence>
<accession>A0A5J5IFF2</accession>
<comment type="subcellular location">
    <subcellularLocation>
        <location evidence="1">Endomembrane system</location>
        <topology evidence="1">Multi-pass membrane protein</topology>
    </subcellularLocation>
    <subcellularLocation>
        <location evidence="6">Membrane</location>
        <topology evidence="6">Multi-pass membrane protein</topology>
    </subcellularLocation>
</comment>
<evidence type="ECO:0000259" key="8">
    <source>
        <dbReference type="Pfam" id="PF00361"/>
    </source>
</evidence>
<dbReference type="PRINTS" id="PR01437">
    <property type="entry name" value="NUOXDRDTASE4"/>
</dbReference>
<dbReference type="GO" id="GO:0016020">
    <property type="term" value="C:membrane"/>
    <property type="evidence" value="ECO:0007669"/>
    <property type="project" value="UniProtKB-SubCell"/>
</dbReference>
<dbReference type="GO" id="GO:0015990">
    <property type="term" value="P:electron transport coupled proton transport"/>
    <property type="evidence" value="ECO:0007669"/>
    <property type="project" value="TreeGrafter"/>
</dbReference>
<evidence type="ECO:0000256" key="1">
    <source>
        <dbReference type="ARBA" id="ARBA00004127"/>
    </source>
</evidence>
<dbReference type="RefSeq" id="WP_150415568.1">
    <property type="nucleotide sequence ID" value="NZ_VYQF01000004.1"/>
</dbReference>
<dbReference type="AlphaFoldDB" id="A0A5J5IFF2"/>
<feature type="transmembrane region" description="Helical" evidence="7">
    <location>
        <begin position="332"/>
        <end position="351"/>
    </location>
</feature>